<comment type="caution">
    <text evidence="3">The sequence shown here is derived from an EMBL/GenBank/DDBJ whole genome shotgun (WGS) entry which is preliminary data.</text>
</comment>
<feature type="signal peptide" evidence="2">
    <location>
        <begin position="1"/>
        <end position="27"/>
    </location>
</feature>
<accession>A0A5C5VA80</accession>
<feature type="compositionally biased region" description="Basic and acidic residues" evidence="1">
    <location>
        <begin position="55"/>
        <end position="76"/>
    </location>
</feature>
<dbReference type="Proteomes" id="UP000316714">
    <property type="component" value="Unassembled WGS sequence"/>
</dbReference>
<sequence precursor="true">MRPQTLLLLNLCYAAALLAAASGHAGAGQLSKARSAARGSTPAPSEPKPSGGKLEVARHETRPAPEPREHRHEPAPARHRRRPRGGHGFAPSSCGGWGFAGPAFWSTPCHTTYIVEQPSVYQPVAPSYVPAAPAPPAEPYTPELRRSFACFPYAGSAEGFLNVRPAGLEKPWLGAVRFELGSDFDGLSRQGLSAQVEGSMGWCLDFHWDAYRESLPAGGYDELHIGDLNAMYRVVETDHSLVRVGLGVNWLGDAVETNAGVNFTVKADFAPCRPFVFSTELDMGRVGEAEMLHGAATLGVTTDRLELFGGYDYRRIGEAELQGPMVGLRLWF</sequence>
<evidence type="ECO:0000313" key="3">
    <source>
        <dbReference type="EMBL" id="TWT35526.1"/>
    </source>
</evidence>
<name>A0A5C5VA80_9BACT</name>
<proteinExistence type="predicted"/>
<evidence type="ECO:0008006" key="5">
    <source>
        <dbReference type="Google" id="ProtNLM"/>
    </source>
</evidence>
<dbReference type="EMBL" id="SIHJ01000001">
    <property type="protein sequence ID" value="TWT35526.1"/>
    <property type="molecule type" value="Genomic_DNA"/>
</dbReference>
<evidence type="ECO:0000313" key="4">
    <source>
        <dbReference type="Proteomes" id="UP000316714"/>
    </source>
</evidence>
<dbReference type="AlphaFoldDB" id="A0A5C5VA80"/>
<reference evidence="3 4" key="1">
    <citation type="submission" date="2019-02" db="EMBL/GenBank/DDBJ databases">
        <title>Deep-cultivation of Planctomycetes and their phenomic and genomic characterization uncovers novel biology.</title>
        <authorList>
            <person name="Wiegand S."/>
            <person name="Jogler M."/>
            <person name="Boedeker C."/>
            <person name="Pinto D."/>
            <person name="Vollmers J."/>
            <person name="Rivas-Marin E."/>
            <person name="Kohn T."/>
            <person name="Peeters S.H."/>
            <person name="Heuer A."/>
            <person name="Rast P."/>
            <person name="Oberbeckmann S."/>
            <person name="Bunk B."/>
            <person name="Jeske O."/>
            <person name="Meyerdierks A."/>
            <person name="Storesund J.E."/>
            <person name="Kallscheuer N."/>
            <person name="Luecker S."/>
            <person name="Lage O.M."/>
            <person name="Pohl T."/>
            <person name="Merkel B.J."/>
            <person name="Hornburger P."/>
            <person name="Mueller R.-W."/>
            <person name="Bruemmer F."/>
            <person name="Labrenz M."/>
            <person name="Spormann A.M."/>
            <person name="Op Den Camp H."/>
            <person name="Overmann J."/>
            <person name="Amann R."/>
            <person name="Jetten M.S.M."/>
            <person name="Mascher T."/>
            <person name="Medema M.H."/>
            <person name="Devos D.P."/>
            <person name="Kaster A.-K."/>
            <person name="Ovreas L."/>
            <person name="Rohde M."/>
            <person name="Galperin M.Y."/>
            <person name="Jogler C."/>
        </authorList>
    </citation>
    <scope>NUCLEOTIDE SEQUENCE [LARGE SCALE GENOMIC DNA]</scope>
    <source>
        <strain evidence="3 4">KOR34</strain>
    </source>
</reference>
<evidence type="ECO:0000256" key="1">
    <source>
        <dbReference type="SAM" id="MobiDB-lite"/>
    </source>
</evidence>
<dbReference type="RefSeq" id="WP_146561768.1">
    <property type="nucleotide sequence ID" value="NZ_SIHJ01000001.1"/>
</dbReference>
<feature type="region of interest" description="Disordered" evidence="1">
    <location>
        <begin position="32"/>
        <end position="88"/>
    </location>
</feature>
<evidence type="ECO:0000256" key="2">
    <source>
        <dbReference type="SAM" id="SignalP"/>
    </source>
</evidence>
<organism evidence="3 4">
    <name type="scientific">Posidoniimonas corsicana</name>
    <dbReference type="NCBI Taxonomy" id="1938618"/>
    <lineage>
        <taxon>Bacteria</taxon>
        <taxon>Pseudomonadati</taxon>
        <taxon>Planctomycetota</taxon>
        <taxon>Planctomycetia</taxon>
        <taxon>Pirellulales</taxon>
        <taxon>Lacipirellulaceae</taxon>
        <taxon>Posidoniimonas</taxon>
    </lineage>
</organism>
<protein>
    <recommendedName>
        <fullName evidence="5">Outer membrane protein beta-barrel domain-containing protein</fullName>
    </recommendedName>
</protein>
<keyword evidence="2" id="KW-0732">Signal</keyword>
<keyword evidence="4" id="KW-1185">Reference proteome</keyword>
<feature type="chain" id="PRO_5022823496" description="Outer membrane protein beta-barrel domain-containing protein" evidence="2">
    <location>
        <begin position="28"/>
        <end position="332"/>
    </location>
</feature>
<gene>
    <name evidence="3" type="ORF">KOR34_04190</name>
</gene>
<dbReference type="OrthoDB" id="272730at2"/>